<evidence type="ECO:0000256" key="1">
    <source>
        <dbReference type="ARBA" id="ARBA00007500"/>
    </source>
</evidence>
<evidence type="ECO:0000259" key="9">
    <source>
        <dbReference type="SMART" id="SM00739"/>
    </source>
</evidence>
<gene>
    <name evidence="7" type="primary">rps4e</name>
    <name evidence="10" type="ORF">EYG76_05225</name>
</gene>
<dbReference type="InterPro" id="IPR014722">
    <property type="entry name" value="Rib_uL2_dom2"/>
</dbReference>
<dbReference type="InterPro" id="IPR000876">
    <property type="entry name" value="Ribosomal_eS4"/>
</dbReference>
<dbReference type="Gene3D" id="2.30.30.30">
    <property type="match status" value="1"/>
</dbReference>
<dbReference type="PANTHER" id="PTHR11581">
    <property type="entry name" value="30S/40S RIBOSOMAL PROTEIN S4"/>
    <property type="match status" value="1"/>
</dbReference>
<dbReference type="InterPro" id="IPR002942">
    <property type="entry name" value="S4_RNA-bd"/>
</dbReference>
<accession>A0A833DRY4</accession>
<dbReference type="Pfam" id="PF08071">
    <property type="entry name" value="RS4NT"/>
    <property type="match status" value="1"/>
</dbReference>
<evidence type="ECO:0000313" key="10">
    <source>
        <dbReference type="EMBL" id="HIP17676.1"/>
    </source>
</evidence>
<dbReference type="HAMAP" id="MF_00485">
    <property type="entry name" value="Ribosomal_eS4"/>
    <property type="match status" value="1"/>
</dbReference>
<dbReference type="GO" id="GO:0022627">
    <property type="term" value="C:cytosolic small ribosomal subunit"/>
    <property type="evidence" value="ECO:0007669"/>
    <property type="project" value="TreeGrafter"/>
</dbReference>
<comment type="caution">
    <text evidence="10">The sequence shown here is derived from an EMBL/GenBank/DDBJ whole genome shotgun (WGS) entry which is preliminary data.</text>
</comment>
<keyword evidence="4 7" id="KW-0689">Ribosomal protein</keyword>
<dbReference type="Pfam" id="PF01479">
    <property type="entry name" value="S4"/>
    <property type="match status" value="1"/>
</dbReference>
<evidence type="ECO:0000259" key="8">
    <source>
        <dbReference type="SMART" id="SM00363"/>
    </source>
</evidence>
<dbReference type="CDD" id="cd00165">
    <property type="entry name" value="S4"/>
    <property type="match status" value="1"/>
</dbReference>
<dbReference type="Proteomes" id="UP000605144">
    <property type="component" value="Unassembled WGS sequence"/>
</dbReference>
<dbReference type="SMART" id="SM00739">
    <property type="entry name" value="KOW"/>
    <property type="match status" value="1"/>
</dbReference>
<dbReference type="InterPro" id="IPR013843">
    <property type="entry name" value="Ribosomal_eS4_N"/>
</dbReference>
<dbReference type="InterPro" id="IPR038237">
    <property type="entry name" value="Ribosomal_eS4_central_sf"/>
</dbReference>
<comment type="similarity">
    <text evidence="1 7">Belongs to the eukaryotic ribosomal protein eS4 family.</text>
</comment>
<feature type="domain" description="KOW" evidence="9">
    <location>
        <begin position="181"/>
        <end position="208"/>
    </location>
</feature>
<dbReference type="InterPro" id="IPR036986">
    <property type="entry name" value="S4_RNA-bd_sf"/>
</dbReference>
<dbReference type="CDD" id="cd06087">
    <property type="entry name" value="KOW_RPS4"/>
    <property type="match status" value="1"/>
</dbReference>
<dbReference type="GO" id="GO:0019843">
    <property type="term" value="F:rRNA binding"/>
    <property type="evidence" value="ECO:0007669"/>
    <property type="project" value="UniProtKB-KW"/>
</dbReference>
<proteinExistence type="inferred from homology"/>
<dbReference type="GO" id="GO:0006412">
    <property type="term" value="P:translation"/>
    <property type="evidence" value="ECO:0007669"/>
    <property type="project" value="UniProtKB-UniRule"/>
</dbReference>
<dbReference type="Pfam" id="PF00467">
    <property type="entry name" value="KOW"/>
    <property type="match status" value="1"/>
</dbReference>
<dbReference type="EMBL" id="DQSV01000098">
    <property type="protein sequence ID" value="HIP17676.1"/>
    <property type="molecule type" value="Genomic_DNA"/>
</dbReference>
<keyword evidence="2" id="KW-0699">rRNA-binding</keyword>
<evidence type="ECO:0000256" key="4">
    <source>
        <dbReference type="ARBA" id="ARBA00022980"/>
    </source>
</evidence>
<dbReference type="InterPro" id="IPR005824">
    <property type="entry name" value="KOW"/>
</dbReference>
<keyword evidence="5 7" id="KW-0687">Ribonucleoprotein</keyword>
<keyword evidence="3 7" id="KW-0694">RNA-binding</keyword>
<evidence type="ECO:0000256" key="6">
    <source>
        <dbReference type="ARBA" id="ARBA00035272"/>
    </source>
</evidence>
<feature type="domain" description="RNA-binding S4" evidence="8">
    <location>
        <begin position="43"/>
        <end position="107"/>
    </location>
</feature>
<dbReference type="InterPro" id="IPR013845">
    <property type="entry name" value="Ribosomal_eS4_central_region"/>
</dbReference>
<dbReference type="SMART" id="SM00363">
    <property type="entry name" value="S4"/>
    <property type="match status" value="1"/>
</dbReference>
<evidence type="ECO:0000256" key="7">
    <source>
        <dbReference type="HAMAP-Rule" id="MF_00485"/>
    </source>
</evidence>
<dbReference type="PANTHER" id="PTHR11581:SF0">
    <property type="entry name" value="SMALL RIBOSOMAL SUBUNIT PROTEIN ES4"/>
    <property type="match status" value="1"/>
</dbReference>
<protein>
    <recommendedName>
        <fullName evidence="6 7">Small ribosomal subunit protein eS4</fullName>
    </recommendedName>
</protein>
<dbReference type="InterPro" id="IPR041982">
    <property type="entry name" value="Ribosomal_eS4_KOW"/>
</dbReference>
<reference evidence="10" key="1">
    <citation type="journal article" date="2020" name="ISME J.">
        <title>Gammaproteobacteria mediating utilization of methyl-, sulfur- and petroleum organic compounds in deep ocean hydrothermal plumes.</title>
        <authorList>
            <person name="Zhou Z."/>
            <person name="Liu Y."/>
            <person name="Pan J."/>
            <person name="Cron B.R."/>
            <person name="Toner B.M."/>
            <person name="Anantharaman K."/>
            <person name="Breier J.A."/>
            <person name="Dick G.J."/>
            <person name="Li M."/>
        </authorList>
    </citation>
    <scope>NUCLEOTIDE SEQUENCE</scope>
    <source>
        <strain evidence="10">SZUA-1385</strain>
    </source>
</reference>
<dbReference type="Gene3D" id="3.10.290.10">
    <property type="entry name" value="RNA-binding S4 domain"/>
    <property type="match status" value="1"/>
</dbReference>
<evidence type="ECO:0000256" key="5">
    <source>
        <dbReference type="ARBA" id="ARBA00023274"/>
    </source>
</evidence>
<dbReference type="PIRSF" id="PIRSF002116">
    <property type="entry name" value="Ribosomal_S4"/>
    <property type="match status" value="1"/>
</dbReference>
<dbReference type="FunFam" id="3.10.290.10:FF:000002">
    <property type="entry name" value="40S ribosomal protein S4"/>
    <property type="match status" value="1"/>
</dbReference>
<dbReference type="Pfam" id="PF00900">
    <property type="entry name" value="Ribosomal_S4e"/>
    <property type="match status" value="1"/>
</dbReference>
<evidence type="ECO:0000256" key="3">
    <source>
        <dbReference type="ARBA" id="ARBA00022884"/>
    </source>
</evidence>
<dbReference type="SUPFAM" id="SSF55174">
    <property type="entry name" value="Alpha-L RNA-binding motif"/>
    <property type="match status" value="1"/>
</dbReference>
<evidence type="ECO:0000313" key="11">
    <source>
        <dbReference type="Proteomes" id="UP000605144"/>
    </source>
</evidence>
<dbReference type="AlphaFoldDB" id="A0A833DRY4"/>
<dbReference type="Gene3D" id="2.40.50.740">
    <property type="match status" value="1"/>
</dbReference>
<evidence type="ECO:0000256" key="2">
    <source>
        <dbReference type="ARBA" id="ARBA00022730"/>
    </source>
</evidence>
<organism evidence="10 11">
    <name type="scientific">Methanothermococcus okinawensis</name>
    <dbReference type="NCBI Taxonomy" id="155863"/>
    <lineage>
        <taxon>Archaea</taxon>
        <taxon>Methanobacteriati</taxon>
        <taxon>Methanobacteriota</taxon>
        <taxon>Methanomada group</taxon>
        <taxon>Methanococci</taxon>
        <taxon>Methanococcales</taxon>
        <taxon>Methanococcaceae</taxon>
        <taxon>Methanothermococcus</taxon>
    </lineage>
</organism>
<dbReference type="PROSITE" id="PS50889">
    <property type="entry name" value="S4"/>
    <property type="match status" value="1"/>
</dbReference>
<dbReference type="GO" id="GO:0003735">
    <property type="term" value="F:structural constituent of ribosome"/>
    <property type="evidence" value="ECO:0007669"/>
    <property type="project" value="InterPro"/>
</dbReference>
<dbReference type="NCBIfam" id="NF003312">
    <property type="entry name" value="PRK04313.1"/>
    <property type="match status" value="1"/>
</dbReference>
<sequence>MASKGPKRHLKRLPAPVRWQLPRKIKKFVTKPMPGPHSMENSLPLQLIIRDILGYADNGREAKKIIKMGKILVDGVKRKDHRFPVGLMDVVTLPDSNESFRVLLDKKGRIILKKTDESNIKLCKIKNKTVIKGGHIQLNLHDGRNYIVRVSDATKAEEDIYKTGDSVILSIPKQELIDHIAFEEGKLAYITGGKHVGDVAKIIHIEKRKLYPDIITLKTEDGEEFKTIRDYILVVGDEKPVLPSLCA</sequence>
<name>A0A833DRY4_9EURY</name>